<gene>
    <name evidence="1" type="ORF">SAMN05216188_102314</name>
</gene>
<name>A0A1H9DXB2_9PSEU</name>
<dbReference type="EMBL" id="FOFR01000002">
    <property type="protein sequence ID" value="SEQ18076.1"/>
    <property type="molecule type" value="Genomic_DNA"/>
</dbReference>
<dbReference type="AlphaFoldDB" id="A0A1H9DXB2"/>
<protein>
    <submittedName>
        <fullName evidence="1">Uncharacterized protein</fullName>
    </submittedName>
</protein>
<reference evidence="2" key="1">
    <citation type="submission" date="2016-10" db="EMBL/GenBank/DDBJ databases">
        <authorList>
            <person name="Varghese N."/>
            <person name="Submissions S."/>
        </authorList>
    </citation>
    <scope>NUCLEOTIDE SEQUENCE [LARGE SCALE GENOMIC DNA]</scope>
    <source>
        <strain evidence="2">CGMCC 4.3525</strain>
    </source>
</reference>
<keyword evidence="2" id="KW-1185">Reference proteome</keyword>
<proteinExistence type="predicted"/>
<organism evidence="1 2">
    <name type="scientific">Lentzea xinjiangensis</name>
    <dbReference type="NCBI Taxonomy" id="402600"/>
    <lineage>
        <taxon>Bacteria</taxon>
        <taxon>Bacillati</taxon>
        <taxon>Actinomycetota</taxon>
        <taxon>Actinomycetes</taxon>
        <taxon>Pseudonocardiales</taxon>
        <taxon>Pseudonocardiaceae</taxon>
        <taxon>Lentzea</taxon>
    </lineage>
</organism>
<accession>A0A1H9DXB2</accession>
<evidence type="ECO:0000313" key="1">
    <source>
        <dbReference type="EMBL" id="SEQ18076.1"/>
    </source>
</evidence>
<evidence type="ECO:0000313" key="2">
    <source>
        <dbReference type="Proteomes" id="UP000199352"/>
    </source>
</evidence>
<dbReference type="Proteomes" id="UP000199352">
    <property type="component" value="Unassembled WGS sequence"/>
</dbReference>
<sequence length="37" mass="4218">MEFWIGGTYGVQPPLTDEAVRHAEDVLGVRLLRRECC</sequence>
<dbReference type="STRING" id="402600.SAMN05216188_102314"/>